<dbReference type="Gramene" id="RZC75451">
    <property type="protein sequence ID" value="RZC75451"/>
    <property type="gene ID" value="C5167_050933"/>
</dbReference>
<dbReference type="AlphaFoldDB" id="A0A4Y7KTJ8"/>
<reference evidence="1 2" key="1">
    <citation type="journal article" date="2018" name="Science">
        <title>The opium poppy genome and morphinan production.</title>
        <authorList>
            <person name="Guo L."/>
            <person name="Winzer T."/>
            <person name="Yang X."/>
            <person name="Li Y."/>
            <person name="Ning Z."/>
            <person name="He Z."/>
            <person name="Teodor R."/>
            <person name="Lu Y."/>
            <person name="Bowser T.A."/>
            <person name="Graham I.A."/>
            <person name="Ye K."/>
        </authorList>
    </citation>
    <scope>NUCLEOTIDE SEQUENCE [LARGE SCALE GENOMIC DNA]</scope>
    <source>
        <strain evidence="2">cv. HN1</strain>
        <tissue evidence="1">Leaves</tissue>
    </source>
</reference>
<protein>
    <submittedName>
        <fullName evidence="1">Uncharacterized protein</fullName>
    </submittedName>
</protein>
<evidence type="ECO:0000313" key="2">
    <source>
        <dbReference type="Proteomes" id="UP000316621"/>
    </source>
</evidence>
<accession>A0A4Y7KTJ8</accession>
<dbReference type="EMBL" id="CM010722">
    <property type="protein sequence ID" value="RZC75451.1"/>
    <property type="molecule type" value="Genomic_DNA"/>
</dbReference>
<dbReference type="Proteomes" id="UP000316621">
    <property type="component" value="Chromosome 8"/>
</dbReference>
<evidence type="ECO:0000313" key="1">
    <source>
        <dbReference type="EMBL" id="RZC75451.1"/>
    </source>
</evidence>
<organism evidence="1 2">
    <name type="scientific">Papaver somniferum</name>
    <name type="common">Opium poppy</name>
    <dbReference type="NCBI Taxonomy" id="3469"/>
    <lineage>
        <taxon>Eukaryota</taxon>
        <taxon>Viridiplantae</taxon>
        <taxon>Streptophyta</taxon>
        <taxon>Embryophyta</taxon>
        <taxon>Tracheophyta</taxon>
        <taxon>Spermatophyta</taxon>
        <taxon>Magnoliopsida</taxon>
        <taxon>Ranunculales</taxon>
        <taxon>Papaveraceae</taxon>
        <taxon>Papaveroideae</taxon>
        <taxon>Papaver</taxon>
    </lineage>
</organism>
<keyword evidence="2" id="KW-1185">Reference proteome</keyword>
<sequence length="143" mass="16998">MGRKDFSLFKAEMDFFLLDECYKKVSLSIARGILRNKKAKWKRDHYIPLDTNEKCLADRPNALTDWKWKDLVKLWSAEGYQVLSNRNMKSRGHQKAKHIMGRISFRGRKAEMVNVKERIQYCWYIQHRDSFISSGITYTSKCP</sequence>
<proteinExistence type="predicted"/>
<name>A0A4Y7KTJ8_PAPSO</name>
<gene>
    <name evidence="1" type="ORF">C5167_050933</name>
</gene>